<dbReference type="InterPro" id="IPR036390">
    <property type="entry name" value="WH_DNA-bd_sf"/>
</dbReference>
<sequence length="138" mass="15890">MLNFELKEKWGENSLILGFTQVPTTLIYAQKELGLSSIEINILLNLLTHWWKKEEFPYPSQAGIAHRMGVSTRTVQRTLAGLETKGLIVRNKTSRENNKYKGRSIYDLSPLVKILEEKSPELDIVKKNKKHRKLAKSI</sequence>
<dbReference type="InterPro" id="IPR036388">
    <property type="entry name" value="WH-like_DNA-bd_sf"/>
</dbReference>
<gene>
    <name evidence="2" type="ORF">F902_04433</name>
</gene>
<dbReference type="InterPro" id="IPR053843">
    <property type="entry name" value="DnaD_N"/>
</dbReference>
<dbReference type="HOGENOM" id="CLU_120503_1_0_6"/>
<evidence type="ECO:0000313" key="2">
    <source>
        <dbReference type="EMBL" id="ENX51315.1"/>
    </source>
</evidence>
<dbReference type="Gene3D" id="1.10.10.10">
    <property type="entry name" value="Winged helix-like DNA-binding domain superfamily/Winged helix DNA-binding domain"/>
    <property type="match status" value="1"/>
</dbReference>
<organism evidence="2 3">
    <name type="scientific">Acinetobacter higginsii</name>
    <dbReference type="NCBI Taxonomy" id="70347"/>
    <lineage>
        <taxon>Bacteria</taxon>
        <taxon>Pseudomonadati</taxon>
        <taxon>Pseudomonadota</taxon>
        <taxon>Gammaproteobacteria</taxon>
        <taxon>Moraxellales</taxon>
        <taxon>Moraxellaceae</taxon>
        <taxon>Acinetobacter</taxon>
    </lineage>
</organism>
<dbReference type="OrthoDB" id="9131804at2"/>
<dbReference type="RefSeq" id="WP_005207185.1">
    <property type="nucleotide sequence ID" value="NZ_KB850077.1"/>
</dbReference>
<dbReference type="Proteomes" id="UP000013084">
    <property type="component" value="Unassembled WGS sequence"/>
</dbReference>
<dbReference type="EMBL" id="APRN01000050">
    <property type="protein sequence ID" value="ENX51315.1"/>
    <property type="molecule type" value="Genomic_DNA"/>
</dbReference>
<protein>
    <recommendedName>
        <fullName evidence="1">DnaD N-terminal domain-containing protein</fullName>
    </recommendedName>
</protein>
<feature type="domain" description="DnaD N-terminal" evidence="1">
    <location>
        <begin position="22"/>
        <end position="116"/>
    </location>
</feature>
<dbReference type="SUPFAM" id="SSF46785">
    <property type="entry name" value="Winged helix' DNA-binding domain"/>
    <property type="match status" value="1"/>
</dbReference>
<keyword evidence="3" id="KW-1185">Reference proteome</keyword>
<evidence type="ECO:0000313" key="3">
    <source>
        <dbReference type="Proteomes" id="UP000013084"/>
    </source>
</evidence>
<name>N9SJK6_9GAMM</name>
<proteinExistence type="predicted"/>
<dbReference type="AlphaFoldDB" id="N9SJK6"/>
<comment type="caution">
    <text evidence="2">The sequence shown here is derived from an EMBL/GenBank/DDBJ whole genome shotgun (WGS) entry which is preliminary data.</text>
</comment>
<reference evidence="2 3" key="1">
    <citation type="submission" date="2013-02" db="EMBL/GenBank/DDBJ databases">
        <title>The Genome Sequence of Acinetobacter sp. CIP 70.18.</title>
        <authorList>
            <consortium name="The Broad Institute Genome Sequencing Platform"/>
            <consortium name="The Broad Institute Genome Sequencing Center for Infectious Disease"/>
            <person name="Cerqueira G."/>
            <person name="Feldgarden M."/>
            <person name="Courvalin P."/>
            <person name="Perichon B."/>
            <person name="Grillot-Courvalin C."/>
            <person name="Clermont D."/>
            <person name="Rocha E."/>
            <person name="Yoon E.-J."/>
            <person name="Nemec A."/>
            <person name="Walker B."/>
            <person name="Young S.K."/>
            <person name="Zeng Q."/>
            <person name="Gargeya S."/>
            <person name="Fitzgerald M."/>
            <person name="Haas B."/>
            <person name="Abouelleil A."/>
            <person name="Alvarado L."/>
            <person name="Arachchi H.M."/>
            <person name="Berlin A.M."/>
            <person name="Chapman S.B."/>
            <person name="Dewar J."/>
            <person name="Goldberg J."/>
            <person name="Griggs A."/>
            <person name="Gujja S."/>
            <person name="Hansen M."/>
            <person name="Howarth C."/>
            <person name="Imamovic A."/>
            <person name="Larimer J."/>
            <person name="McCowan C."/>
            <person name="Murphy C."/>
            <person name="Neiman D."/>
            <person name="Pearson M."/>
            <person name="Priest M."/>
            <person name="Roberts A."/>
            <person name="Saif S."/>
            <person name="Shea T."/>
            <person name="Sisk P."/>
            <person name="Sykes S."/>
            <person name="Wortman J."/>
            <person name="Nusbaum C."/>
            <person name="Birren B."/>
        </authorList>
    </citation>
    <scope>NUCLEOTIDE SEQUENCE [LARGE SCALE GENOMIC DNA]</scope>
    <source>
        <strain evidence="2 3">CIP 70.18</strain>
    </source>
</reference>
<evidence type="ECO:0000259" key="1">
    <source>
        <dbReference type="Pfam" id="PF21984"/>
    </source>
</evidence>
<dbReference type="Pfam" id="PF21984">
    <property type="entry name" value="DnaD_N"/>
    <property type="match status" value="1"/>
</dbReference>
<accession>N9SJK6</accession>